<dbReference type="SUPFAM" id="SSF51604">
    <property type="entry name" value="Enolase C-terminal domain-like"/>
    <property type="match status" value="1"/>
</dbReference>
<evidence type="ECO:0000259" key="4">
    <source>
        <dbReference type="SMART" id="SM00922"/>
    </source>
</evidence>
<evidence type="ECO:0000313" key="6">
    <source>
        <dbReference type="Proteomes" id="UP000214646"/>
    </source>
</evidence>
<dbReference type="PANTHER" id="PTHR13794">
    <property type="entry name" value="ENOLASE SUPERFAMILY, MANDELATE RACEMASE"/>
    <property type="match status" value="1"/>
</dbReference>
<dbReference type="PROSITE" id="PS00909">
    <property type="entry name" value="MR_MLE_2"/>
    <property type="match status" value="1"/>
</dbReference>
<dbReference type="InterPro" id="IPR018110">
    <property type="entry name" value="Mandel_Rmase/mucon_lact_enz_CS"/>
</dbReference>
<name>A0A225DSZ0_9BACT</name>
<evidence type="ECO:0000313" key="5">
    <source>
        <dbReference type="EMBL" id="OWK39495.1"/>
    </source>
</evidence>
<keyword evidence="2" id="KW-0479">Metal-binding</keyword>
<keyword evidence="3" id="KW-0460">Magnesium</keyword>
<comment type="caution">
    <text evidence="5">The sequence shown here is derived from an EMBL/GenBank/DDBJ whole genome shotgun (WGS) entry which is preliminary data.</text>
</comment>
<dbReference type="GO" id="GO:0016836">
    <property type="term" value="F:hydro-lyase activity"/>
    <property type="evidence" value="ECO:0007669"/>
    <property type="project" value="TreeGrafter"/>
</dbReference>
<dbReference type="Pfam" id="PF02746">
    <property type="entry name" value="MR_MLE_N"/>
    <property type="match status" value="1"/>
</dbReference>
<dbReference type="GO" id="GO:0009063">
    <property type="term" value="P:amino acid catabolic process"/>
    <property type="evidence" value="ECO:0007669"/>
    <property type="project" value="InterPro"/>
</dbReference>
<dbReference type="SMART" id="SM00922">
    <property type="entry name" value="MR_MLE"/>
    <property type="match status" value="1"/>
</dbReference>
<dbReference type="InterPro" id="IPR029017">
    <property type="entry name" value="Enolase-like_N"/>
</dbReference>
<dbReference type="SFLD" id="SFLDG00179">
    <property type="entry name" value="mandelate_racemase"/>
    <property type="match status" value="1"/>
</dbReference>
<dbReference type="Pfam" id="PF13378">
    <property type="entry name" value="MR_MLE_C"/>
    <property type="match status" value="1"/>
</dbReference>
<dbReference type="InterPro" id="IPR046945">
    <property type="entry name" value="RHMD-like"/>
</dbReference>
<dbReference type="Gene3D" id="3.20.20.120">
    <property type="entry name" value="Enolase-like C-terminal domain"/>
    <property type="match status" value="1"/>
</dbReference>
<dbReference type="SFLD" id="SFLDS00001">
    <property type="entry name" value="Enolase"/>
    <property type="match status" value="1"/>
</dbReference>
<accession>A0A225DSZ0</accession>
<dbReference type="InterPro" id="IPR036849">
    <property type="entry name" value="Enolase-like_C_sf"/>
</dbReference>
<dbReference type="EMBL" id="NIDE01000010">
    <property type="protein sequence ID" value="OWK39495.1"/>
    <property type="molecule type" value="Genomic_DNA"/>
</dbReference>
<evidence type="ECO:0000256" key="3">
    <source>
        <dbReference type="ARBA" id="ARBA00022842"/>
    </source>
</evidence>
<reference evidence="6" key="1">
    <citation type="submission" date="2017-06" db="EMBL/GenBank/DDBJ databases">
        <title>Genome analysis of Fimbriiglobus ruber SP5, the first member of the order Planctomycetales with confirmed chitinolytic capability.</title>
        <authorList>
            <person name="Ravin N.V."/>
            <person name="Rakitin A.L."/>
            <person name="Ivanova A.A."/>
            <person name="Beletsky A.V."/>
            <person name="Kulichevskaya I.S."/>
            <person name="Mardanov A.V."/>
            <person name="Dedysh S.N."/>
        </authorList>
    </citation>
    <scope>NUCLEOTIDE SEQUENCE [LARGE SCALE GENOMIC DNA]</scope>
    <source>
        <strain evidence="6">SP5</strain>
    </source>
</reference>
<dbReference type="PANTHER" id="PTHR13794:SF58">
    <property type="entry name" value="MITOCHONDRIAL ENOLASE SUPERFAMILY MEMBER 1"/>
    <property type="match status" value="1"/>
</dbReference>
<proteinExistence type="predicted"/>
<sequence>MVGMALAAIDMAMWDALARIHDLPLVRLLGGSVKPIRCYGPVGFDGEEGSARAAERAVSRGFRGVKAKIGYATVKEDVNVVRAMRKAVGPDVAIMVDYNQCLTPAEAIARLRVLDDEGLVWVEEPTLAHDYAGHARVSREARTPIQCGENWWGILDMRHAIEAGASDLVMPDVMKIGGVTGWLRAATLAQANNLQVSSHLWPEISARLLCCTPTAHWLEYADWWNPILAEPLRVVDGIAIVDDAPGSGVEWDEAAVQRYVV</sequence>
<dbReference type="GO" id="GO:0000287">
    <property type="term" value="F:magnesium ion binding"/>
    <property type="evidence" value="ECO:0007669"/>
    <property type="project" value="TreeGrafter"/>
</dbReference>
<dbReference type="InterPro" id="IPR013342">
    <property type="entry name" value="Mandelate_racemase_C"/>
</dbReference>
<dbReference type="AlphaFoldDB" id="A0A225DSZ0"/>
<protein>
    <submittedName>
        <fullName evidence="5">Mandelate racemase</fullName>
    </submittedName>
</protein>
<dbReference type="InterPro" id="IPR013341">
    <property type="entry name" value="Mandelate_racemase_N_dom"/>
</dbReference>
<dbReference type="Proteomes" id="UP000214646">
    <property type="component" value="Unassembled WGS sequence"/>
</dbReference>
<evidence type="ECO:0000256" key="2">
    <source>
        <dbReference type="ARBA" id="ARBA00022723"/>
    </source>
</evidence>
<organism evidence="5 6">
    <name type="scientific">Fimbriiglobus ruber</name>
    <dbReference type="NCBI Taxonomy" id="1908690"/>
    <lineage>
        <taxon>Bacteria</taxon>
        <taxon>Pseudomonadati</taxon>
        <taxon>Planctomycetota</taxon>
        <taxon>Planctomycetia</taxon>
        <taxon>Gemmatales</taxon>
        <taxon>Gemmataceae</taxon>
        <taxon>Fimbriiglobus</taxon>
    </lineage>
</organism>
<dbReference type="InterPro" id="IPR029065">
    <property type="entry name" value="Enolase_C-like"/>
</dbReference>
<feature type="domain" description="Mandelate racemase/muconate lactonizing enzyme C-terminal" evidence="4">
    <location>
        <begin position="47"/>
        <end position="144"/>
    </location>
</feature>
<gene>
    <name evidence="5" type="ORF">FRUB_06058</name>
</gene>
<dbReference type="Gene3D" id="3.30.390.10">
    <property type="entry name" value="Enolase-like, N-terminal domain"/>
    <property type="match status" value="1"/>
</dbReference>
<comment type="cofactor">
    <cofactor evidence="1">
        <name>Mg(2+)</name>
        <dbReference type="ChEBI" id="CHEBI:18420"/>
    </cofactor>
</comment>
<keyword evidence="6" id="KW-1185">Reference proteome</keyword>
<evidence type="ECO:0000256" key="1">
    <source>
        <dbReference type="ARBA" id="ARBA00001946"/>
    </source>
</evidence>
<dbReference type="GO" id="GO:0016052">
    <property type="term" value="P:carbohydrate catabolic process"/>
    <property type="evidence" value="ECO:0007669"/>
    <property type="project" value="TreeGrafter"/>
</dbReference>